<feature type="chain" id="PRO_5040492522" description="Serpentine receptor class gamma" evidence="3">
    <location>
        <begin position="20"/>
        <end position="205"/>
    </location>
</feature>
<feature type="transmembrane region" description="Helical" evidence="2">
    <location>
        <begin position="41"/>
        <end position="63"/>
    </location>
</feature>
<feature type="transmembrane region" description="Helical" evidence="2">
    <location>
        <begin position="75"/>
        <end position="97"/>
    </location>
</feature>
<feature type="compositionally biased region" description="Low complexity" evidence="1">
    <location>
        <begin position="147"/>
        <end position="165"/>
    </location>
</feature>
<evidence type="ECO:0000256" key="2">
    <source>
        <dbReference type="SAM" id="Phobius"/>
    </source>
</evidence>
<dbReference type="EMBL" id="CANHGI010000003">
    <property type="protein sequence ID" value="CAI5445127.1"/>
    <property type="molecule type" value="Genomic_DNA"/>
</dbReference>
<keyword evidence="2" id="KW-0472">Membrane</keyword>
<accession>A0A9P1IGE8</accession>
<proteinExistence type="predicted"/>
<keyword evidence="2" id="KW-0812">Transmembrane</keyword>
<name>A0A9P1IGE8_9PELO</name>
<evidence type="ECO:0008006" key="6">
    <source>
        <dbReference type="Google" id="ProtNLM"/>
    </source>
</evidence>
<evidence type="ECO:0000313" key="4">
    <source>
        <dbReference type="EMBL" id="CAI5445127.1"/>
    </source>
</evidence>
<reference evidence="4" key="1">
    <citation type="submission" date="2022-11" db="EMBL/GenBank/DDBJ databases">
        <authorList>
            <person name="Kikuchi T."/>
        </authorList>
    </citation>
    <scope>NUCLEOTIDE SEQUENCE</scope>
    <source>
        <strain evidence="4">PS1010</strain>
    </source>
</reference>
<dbReference type="Proteomes" id="UP001152747">
    <property type="component" value="Unassembled WGS sequence"/>
</dbReference>
<dbReference type="OrthoDB" id="5850881at2759"/>
<evidence type="ECO:0000256" key="1">
    <source>
        <dbReference type="SAM" id="MobiDB-lite"/>
    </source>
</evidence>
<feature type="compositionally biased region" description="Basic residues" evidence="1">
    <location>
        <begin position="173"/>
        <end position="205"/>
    </location>
</feature>
<evidence type="ECO:0000313" key="5">
    <source>
        <dbReference type="Proteomes" id="UP001152747"/>
    </source>
</evidence>
<keyword evidence="5" id="KW-1185">Reference proteome</keyword>
<feature type="region of interest" description="Disordered" evidence="1">
    <location>
        <begin position="114"/>
        <end position="205"/>
    </location>
</feature>
<organism evidence="4 5">
    <name type="scientific">Caenorhabditis angaria</name>
    <dbReference type="NCBI Taxonomy" id="860376"/>
    <lineage>
        <taxon>Eukaryota</taxon>
        <taxon>Metazoa</taxon>
        <taxon>Ecdysozoa</taxon>
        <taxon>Nematoda</taxon>
        <taxon>Chromadorea</taxon>
        <taxon>Rhabditida</taxon>
        <taxon>Rhabditina</taxon>
        <taxon>Rhabditomorpha</taxon>
        <taxon>Rhabditoidea</taxon>
        <taxon>Rhabditidae</taxon>
        <taxon>Peloderinae</taxon>
        <taxon>Caenorhabditis</taxon>
    </lineage>
</organism>
<sequence length="205" mass="22252">MKILFICAIFYATYVKSQSEEEHACYEVTMQNEVKEEMGWFWATLACNLMLLGLNITITIVIYKFINPAYKNIRLVLFFLMDRILLSYMANCLRPILGCKKQVDLKELLPAAKEKEKRKSGKSGKAGDEESGKSTIKGLSTKKGAITSKASKTSLKSSAKSTAKSDVSQSKSTSKHGKGGKKGGKGGKAAPARKGKGKGGKKGGK</sequence>
<protein>
    <recommendedName>
        <fullName evidence="6">Serpentine receptor class gamma</fullName>
    </recommendedName>
</protein>
<comment type="caution">
    <text evidence="4">The sequence shown here is derived from an EMBL/GenBank/DDBJ whole genome shotgun (WGS) entry which is preliminary data.</text>
</comment>
<evidence type="ECO:0000256" key="3">
    <source>
        <dbReference type="SAM" id="SignalP"/>
    </source>
</evidence>
<keyword evidence="3" id="KW-0732">Signal</keyword>
<feature type="signal peptide" evidence="3">
    <location>
        <begin position="1"/>
        <end position="19"/>
    </location>
</feature>
<gene>
    <name evidence="4" type="ORF">CAMP_LOCUS7764</name>
</gene>
<dbReference type="AlphaFoldDB" id="A0A9P1IGE8"/>
<keyword evidence="2" id="KW-1133">Transmembrane helix</keyword>